<dbReference type="AlphaFoldDB" id="A0A238VQQ8"/>
<feature type="domain" description="Aminoglycoside phosphotransferase" evidence="1">
    <location>
        <begin position="2"/>
        <end position="221"/>
    </location>
</feature>
<dbReference type="Gene3D" id="3.90.1200.10">
    <property type="match status" value="1"/>
</dbReference>
<accession>A0A238VQQ8</accession>
<dbReference type="SUPFAM" id="SSF56112">
    <property type="entry name" value="Protein kinase-like (PK-like)"/>
    <property type="match status" value="1"/>
</dbReference>
<dbReference type="Gene3D" id="3.30.200.20">
    <property type="entry name" value="Phosphorylase Kinase, domain 1"/>
    <property type="match status" value="1"/>
</dbReference>
<dbReference type="InterPro" id="IPR011009">
    <property type="entry name" value="Kinase-like_dom_sf"/>
</dbReference>
<dbReference type="EMBL" id="FZNN01000003">
    <property type="protein sequence ID" value="SNR36558.1"/>
    <property type="molecule type" value="Genomic_DNA"/>
</dbReference>
<gene>
    <name evidence="2" type="ORF">SAMN06265370_1039</name>
</gene>
<keyword evidence="3" id="KW-1185">Reference proteome</keyword>
<dbReference type="Proteomes" id="UP000198417">
    <property type="component" value="Unassembled WGS sequence"/>
</dbReference>
<name>A0A238VQQ8_9RHOB</name>
<organism evidence="2 3">
    <name type="scientific">Puniceibacterium sediminis</name>
    <dbReference type="NCBI Taxonomy" id="1608407"/>
    <lineage>
        <taxon>Bacteria</taxon>
        <taxon>Pseudomonadati</taxon>
        <taxon>Pseudomonadota</taxon>
        <taxon>Alphaproteobacteria</taxon>
        <taxon>Rhodobacterales</taxon>
        <taxon>Paracoccaceae</taxon>
        <taxon>Puniceibacterium</taxon>
    </lineage>
</organism>
<dbReference type="Pfam" id="PF01636">
    <property type="entry name" value="APH"/>
    <property type="match status" value="1"/>
</dbReference>
<dbReference type="InterPro" id="IPR002575">
    <property type="entry name" value="Aminoglycoside_PTrfase"/>
</dbReference>
<protein>
    <recommendedName>
        <fullName evidence="1">Aminoglycoside phosphotransferase domain-containing protein</fullName>
    </recommendedName>
</protein>
<evidence type="ECO:0000313" key="3">
    <source>
        <dbReference type="Proteomes" id="UP000198417"/>
    </source>
</evidence>
<sequence length="311" mass="33458">MTPIAGDASARRYTRLARDGDTAILMQDPDGDTALFARLSRHLTSLGLSAPQILADDHTNGLLLIEDLGDALFATLSAADPAQETALYLAATETLLTLHRQSAPALDAATPPKLAQMTDLAFDCYLVNATGNVAPQAKADCIAEFEAALATHAPDTDVMILRDFHAENLIWLPDRVGPARTGLLDFQDALQGHRAYDLASLLTDARRDVSRSTADGVIRHYVTKSGLSDADFRSALAVLGAQRNLRILGVFARLARNGKSQYLNLMHRVWGHLQTDLAHPALAPVAAILNPVLPPPTPDILARLRLSCPTQ</sequence>
<evidence type="ECO:0000259" key="1">
    <source>
        <dbReference type="Pfam" id="PF01636"/>
    </source>
</evidence>
<reference evidence="2 3" key="1">
    <citation type="submission" date="2017-06" db="EMBL/GenBank/DDBJ databases">
        <authorList>
            <person name="Kim H.J."/>
            <person name="Triplett B.A."/>
        </authorList>
    </citation>
    <scope>NUCLEOTIDE SEQUENCE [LARGE SCALE GENOMIC DNA]</scope>
    <source>
        <strain evidence="2 3">DSM 29052</strain>
    </source>
</reference>
<evidence type="ECO:0000313" key="2">
    <source>
        <dbReference type="EMBL" id="SNR36558.1"/>
    </source>
</evidence>
<proteinExistence type="predicted"/>